<reference evidence="1 2" key="1">
    <citation type="journal article" date="2012" name="Vet. Microbiol.">
        <title>Comparative genomic analyses of the Taylorellae.</title>
        <authorList>
            <person name="Hauser H."/>
            <person name="Richter D.C."/>
            <person name="van Tonder A."/>
            <person name="Clark L."/>
            <person name="Preston A."/>
        </authorList>
    </citation>
    <scope>NUCLEOTIDE SEQUENCE [LARGE SCALE GENOMIC DNA]</scope>
    <source>
        <strain evidence="1 2">ATCC 35865</strain>
    </source>
</reference>
<accession>A0ABM5N8Z6</accession>
<organism evidence="1 2">
    <name type="scientific">Taylorella equigenitalis ATCC 35865</name>
    <dbReference type="NCBI Taxonomy" id="743973"/>
    <lineage>
        <taxon>Bacteria</taxon>
        <taxon>Pseudomonadati</taxon>
        <taxon>Pseudomonadota</taxon>
        <taxon>Betaproteobacteria</taxon>
        <taxon>Burkholderiales</taxon>
        <taxon>Alcaligenaceae</taxon>
        <taxon>Taylorella</taxon>
    </lineage>
</organism>
<dbReference type="EMBL" id="CP003264">
    <property type="protein sequence ID" value="AFN35216.1"/>
    <property type="molecule type" value="Genomic_DNA"/>
</dbReference>
<evidence type="ECO:0000313" key="2">
    <source>
        <dbReference type="Proteomes" id="UP000003121"/>
    </source>
</evidence>
<gene>
    <name evidence="1" type="ORF">KUI_0114</name>
</gene>
<dbReference type="SUPFAM" id="SSF69349">
    <property type="entry name" value="Phage fibre proteins"/>
    <property type="match status" value="1"/>
</dbReference>
<dbReference type="Proteomes" id="UP000003121">
    <property type="component" value="Chromosome"/>
</dbReference>
<evidence type="ECO:0000313" key="1">
    <source>
        <dbReference type="EMBL" id="AFN35216.1"/>
    </source>
</evidence>
<protein>
    <submittedName>
        <fullName evidence="1">Uncharacterized protein</fullName>
    </submittedName>
</protein>
<name>A0ABM5N8Z6_9BURK</name>
<dbReference type="RefSeq" id="WP_014840036.1">
    <property type="nucleotide sequence ID" value="NC_018108.1"/>
</dbReference>
<sequence length="296" mass="33046">MPNAFINIENNCSVKVHNGNEKLFVGTGSRTTLINDKDTAEFFNRREDYIESSGQLVNITKGEIHKVLDGGQNVTLTQGNQIINVSKNRIMRINGDLKESLNDNHTLNVEKSTILKFKSPVKDTFESPYENITDKLVTNNFKLGLKETVKGLTKYTHESSFKNEVTGSYNLNVNGCTELSSTSKIKFEAPEIRFCAPMIRQDSPHNKVNADAKWDWIGGLKVDFYFVSFYQRLVEAKLNGSAITGYGLKSDFGLVKTEFCATESKNDVANSEVSLGPLTLLVGVFQGIRSAIRIRL</sequence>
<proteinExistence type="predicted"/>
<keyword evidence="2" id="KW-1185">Reference proteome</keyword>